<feature type="transmembrane region" description="Helical" evidence="2">
    <location>
        <begin position="372"/>
        <end position="392"/>
    </location>
</feature>
<evidence type="ECO:0000313" key="4">
    <source>
        <dbReference type="Proteomes" id="UP000608890"/>
    </source>
</evidence>
<dbReference type="InterPro" id="IPR019533">
    <property type="entry name" value="Peptidase_S26"/>
</dbReference>
<gene>
    <name evidence="3" type="ORF">GCM10011608_33850</name>
</gene>
<dbReference type="InterPro" id="IPR001733">
    <property type="entry name" value="Peptidase_S26B"/>
</dbReference>
<name>A0A917TZN0_9ACTN</name>
<keyword evidence="2" id="KW-0472">Membrane</keyword>
<dbReference type="EC" id="3.4.21.89" evidence="1"/>
<reference evidence="3" key="1">
    <citation type="journal article" date="2014" name="Int. J. Syst. Evol. Microbiol.">
        <title>Complete genome sequence of Corynebacterium casei LMG S-19264T (=DSM 44701T), isolated from a smear-ripened cheese.</title>
        <authorList>
            <consortium name="US DOE Joint Genome Institute (JGI-PGF)"/>
            <person name="Walter F."/>
            <person name="Albersmeier A."/>
            <person name="Kalinowski J."/>
            <person name="Ruckert C."/>
        </authorList>
    </citation>
    <scope>NUCLEOTIDE SEQUENCE</scope>
    <source>
        <strain evidence="3">CGMCC 4.7312</strain>
    </source>
</reference>
<dbReference type="GO" id="GO:0016020">
    <property type="term" value="C:membrane"/>
    <property type="evidence" value="ECO:0007669"/>
    <property type="project" value="UniProtKB-UniRule"/>
</dbReference>
<dbReference type="EMBL" id="BMNB01000014">
    <property type="protein sequence ID" value="GGM46322.1"/>
    <property type="molecule type" value="Genomic_DNA"/>
</dbReference>
<dbReference type="NCBIfam" id="TIGR02228">
    <property type="entry name" value="sigpep_I_arch"/>
    <property type="match status" value="1"/>
</dbReference>
<evidence type="ECO:0000256" key="1">
    <source>
        <dbReference type="NCBIfam" id="TIGR02228"/>
    </source>
</evidence>
<dbReference type="AlphaFoldDB" id="A0A917TZN0"/>
<keyword evidence="2" id="KW-0812">Transmembrane</keyword>
<organism evidence="3 4">
    <name type="scientific">Micromonospora sonchi</name>
    <dbReference type="NCBI Taxonomy" id="1763543"/>
    <lineage>
        <taxon>Bacteria</taxon>
        <taxon>Bacillati</taxon>
        <taxon>Actinomycetota</taxon>
        <taxon>Actinomycetes</taxon>
        <taxon>Micromonosporales</taxon>
        <taxon>Micromonosporaceae</taxon>
        <taxon>Micromonospora</taxon>
    </lineage>
</organism>
<sequence>MVGRVHQWQGILSRVGDLVLTLLAVGGTVCVVLVPLAFFFDISLILFKTGSMSPTIPAGSLAVVREIPASEVQVGDIVTVDRDPQPPITHRVVEIADGNESVRLLTLRGDANESNDSAPYAVTHVRLVEWSVPKLGYAVRAVSNVYAMSLITIGTAAIVTWAYWPRGTEPRTRRRTAVARRDSTLRCMFLMVVALPGVTAAVLAAPGQARAVETEEVIRGRYLTLISIGDKERMTSMAPGEPVPWQVGVLAHAKHAGTVKITLSARGPLAVDPDGLQVKAAVCTKRWVDDVCPTGPGEQVLANGPATRLVAHPITISKMPSDQQRWILVTASLLANFRASGSADLTVTATGFGERHSAGGKVQPLPRTGTNLWPPVLAGVGALLAGLLLMLVTRRRRTRVDQS</sequence>
<accession>A0A917TZN0</accession>
<dbReference type="GO" id="GO:0006465">
    <property type="term" value="P:signal peptide processing"/>
    <property type="evidence" value="ECO:0007669"/>
    <property type="project" value="UniProtKB-UniRule"/>
</dbReference>
<evidence type="ECO:0000256" key="2">
    <source>
        <dbReference type="SAM" id="Phobius"/>
    </source>
</evidence>
<feature type="transmembrane region" description="Helical" evidence="2">
    <location>
        <begin position="145"/>
        <end position="164"/>
    </location>
</feature>
<dbReference type="CDD" id="cd06530">
    <property type="entry name" value="S26_SPase_I"/>
    <property type="match status" value="1"/>
</dbReference>
<protein>
    <recommendedName>
        <fullName evidence="1">Signal peptidase I</fullName>
        <ecNumber evidence="1">3.4.21.89</ecNumber>
    </recommendedName>
</protein>
<dbReference type="NCBIfam" id="TIGR01167">
    <property type="entry name" value="LPXTG_anchor"/>
    <property type="match status" value="1"/>
</dbReference>
<feature type="transmembrane region" description="Helical" evidence="2">
    <location>
        <begin position="185"/>
        <end position="205"/>
    </location>
</feature>
<dbReference type="GO" id="GO:0004252">
    <property type="term" value="F:serine-type endopeptidase activity"/>
    <property type="evidence" value="ECO:0007669"/>
    <property type="project" value="UniProtKB-UniRule"/>
</dbReference>
<evidence type="ECO:0000313" key="3">
    <source>
        <dbReference type="EMBL" id="GGM46322.1"/>
    </source>
</evidence>
<reference evidence="3" key="2">
    <citation type="submission" date="2020-09" db="EMBL/GenBank/DDBJ databases">
        <authorList>
            <person name="Sun Q."/>
            <person name="Zhou Y."/>
        </authorList>
    </citation>
    <scope>NUCLEOTIDE SEQUENCE</scope>
    <source>
        <strain evidence="3">CGMCC 4.7312</strain>
    </source>
</reference>
<comment type="caution">
    <text evidence="3">The sequence shown here is derived from an EMBL/GenBank/DDBJ whole genome shotgun (WGS) entry which is preliminary data.</text>
</comment>
<keyword evidence="2" id="KW-1133">Transmembrane helix</keyword>
<dbReference type="RefSeq" id="WP_189045362.1">
    <property type="nucleotide sequence ID" value="NZ_BMNB01000014.1"/>
</dbReference>
<dbReference type="Proteomes" id="UP000608890">
    <property type="component" value="Unassembled WGS sequence"/>
</dbReference>
<proteinExistence type="predicted"/>
<dbReference type="GO" id="GO:0009003">
    <property type="term" value="F:signal peptidase activity"/>
    <property type="evidence" value="ECO:0007669"/>
    <property type="project" value="UniProtKB-EC"/>
</dbReference>
<feature type="transmembrane region" description="Helical" evidence="2">
    <location>
        <begin position="20"/>
        <end position="47"/>
    </location>
</feature>
<keyword evidence="4" id="KW-1185">Reference proteome</keyword>